<dbReference type="EMBL" id="JBHUKU010000014">
    <property type="protein sequence ID" value="MFD2461861.1"/>
    <property type="molecule type" value="Genomic_DNA"/>
</dbReference>
<evidence type="ECO:0000256" key="1">
    <source>
        <dbReference type="SAM" id="MobiDB-lite"/>
    </source>
</evidence>
<feature type="region of interest" description="Disordered" evidence="1">
    <location>
        <begin position="141"/>
        <end position="192"/>
    </location>
</feature>
<comment type="caution">
    <text evidence="3">The sequence shown here is derived from an EMBL/GenBank/DDBJ whole genome shotgun (WGS) entry which is preliminary data.</text>
</comment>
<proteinExistence type="predicted"/>
<keyword evidence="2" id="KW-0812">Transmembrane</keyword>
<evidence type="ECO:0000313" key="4">
    <source>
        <dbReference type="Proteomes" id="UP001597419"/>
    </source>
</evidence>
<organism evidence="3 4">
    <name type="scientific">Amycolatopsis samaneae</name>
    <dbReference type="NCBI Taxonomy" id="664691"/>
    <lineage>
        <taxon>Bacteria</taxon>
        <taxon>Bacillati</taxon>
        <taxon>Actinomycetota</taxon>
        <taxon>Actinomycetes</taxon>
        <taxon>Pseudonocardiales</taxon>
        <taxon>Pseudonocardiaceae</taxon>
        <taxon>Amycolatopsis</taxon>
    </lineage>
</organism>
<keyword evidence="4" id="KW-1185">Reference proteome</keyword>
<feature type="region of interest" description="Disordered" evidence="1">
    <location>
        <begin position="1"/>
        <end position="58"/>
    </location>
</feature>
<reference evidence="4" key="1">
    <citation type="journal article" date="2019" name="Int. J. Syst. Evol. Microbiol.">
        <title>The Global Catalogue of Microorganisms (GCM) 10K type strain sequencing project: providing services to taxonomists for standard genome sequencing and annotation.</title>
        <authorList>
            <consortium name="The Broad Institute Genomics Platform"/>
            <consortium name="The Broad Institute Genome Sequencing Center for Infectious Disease"/>
            <person name="Wu L."/>
            <person name="Ma J."/>
        </authorList>
    </citation>
    <scope>NUCLEOTIDE SEQUENCE [LARGE SCALE GENOMIC DNA]</scope>
    <source>
        <strain evidence="4">CGMCC 4.7643</strain>
    </source>
</reference>
<protein>
    <recommendedName>
        <fullName evidence="5">Translation initiation factor IF-2</fullName>
    </recommendedName>
</protein>
<accession>A0ABW5GLX0</accession>
<keyword evidence="2" id="KW-1133">Transmembrane helix</keyword>
<name>A0ABW5GLX0_9PSEU</name>
<evidence type="ECO:0008006" key="5">
    <source>
        <dbReference type="Google" id="ProtNLM"/>
    </source>
</evidence>
<dbReference type="RefSeq" id="WP_345390870.1">
    <property type="nucleotide sequence ID" value="NZ_BAABHG010000004.1"/>
</dbReference>
<keyword evidence="2" id="KW-0472">Membrane</keyword>
<feature type="transmembrane region" description="Helical" evidence="2">
    <location>
        <begin position="94"/>
        <end position="112"/>
    </location>
</feature>
<evidence type="ECO:0000313" key="3">
    <source>
        <dbReference type="EMBL" id="MFD2461861.1"/>
    </source>
</evidence>
<gene>
    <name evidence="3" type="ORF">ACFSYJ_24855</name>
</gene>
<evidence type="ECO:0000256" key="2">
    <source>
        <dbReference type="SAM" id="Phobius"/>
    </source>
</evidence>
<sequence length="368" mass="37160">MASDSEGQRSPSDQDEAAAEPARTLRVFPPAGPSDDGDRARLRLVADPAPAEPDPEPEYEKVPLEVLSGTAGAAAAGQAEPVTRRRGRLPSTPTLIALAGAAVVLVSVPFLITELWVAPKSDGDAAVNATDGVPALVNPPVNTVPGQPAPGLTNAPGVPPGGARATGQPAGPSGAPVPGTGKPEAPPAPGPVVAGAGCPNTARASYQKAGEYAQGRAGWNSYPGGAVEAGCTGTFDAMPMAGNANGAPDPQTYTRWLFDVSDVVTAGHCAVSVYIPNDGNIEHVGGVKAHYSVFRSLTTSSDNVVGVADVDQPAHLGQWVSLGGPFKIDAGKLAVKLNNSGVDWNSGDGKANYRHIASTQLKVSCTPG</sequence>
<dbReference type="Proteomes" id="UP001597419">
    <property type="component" value="Unassembled WGS sequence"/>
</dbReference>